<dbReference type="Proteomes" id="UP001152795">
    <property type="component" value="Unassembled WGS sequence"/>
</dbReference>
<gene>
    <name evidence="1" type="ORF">PACLA_8A084537</name>
</gene>
<dbReference type="AlphaFoldDB" id="A0A6S7HW49"/>
<comment type="caution">
    <text evidence="1">The sequence shown here is derived from an EMBL/GenBank/DDBJ whole genome shotgun (WGS) entry which is preliminary data.</text>
</comment>
<proteinExistence type="predicted"/>
<name>A0A6S7HW49_PARCT</name>
<organism evidence="1 2">
    <name type="scientific">Paramuricea clavata</name>
    <name type="common">Red gorgonian</name>
    <name type="synonym">Violescent sea-whip</name>
    <dbReference type="NCBI Taxonomy" id="317549"/>
    <lineage>
        <taxon>Eukaryota</taxon>
        <taxon>Metazoa</taxon>
        <taxon>Cnidaria</taxon>
        <taxon>Anthozoa</taxon>
        <taxon>Octocorallia</taxon>
        <taxon>Malacalcyonacea</taxon>
        <taxon>Plexauridae</taxon>
        <taxon>Paramuricea</taxon>
    </lineage>
</organism>
<dbReference type="EMBL" id="CACRXK020005840">
    <property type="protein sequence ID" value="CAB4007580.1"/>
    <property type="molecule type" value="Genomic_DNA"/>
</dbReference>
<reference evidence="1" key="1">
    <citation type="submission" date="2020-04" db="EMBL/GenBank/DDBJ databases">
        <authorList>
            <person name="Alioto T."/>
            <person name="Alioto T."/>
            <person name="Gomez Garrido J."/>
        </authorList>
    </citation>
    <scope>NUCLEOTIDE SEQUENCE</scope>
    <source>
        <strain evidence="1">A484AB</strain>
    </source>
</reference>
<protein>
    <submittedName>
        <fullName evidence="1">Uncharacterized protein</fullName>
    </submittedName>
</protein>
<keyword evidence="2" id="KW-1185">Reference proteome</keyword>
<sequence length="273" mass="31418">MKRWSKTEDEDTVVFEFFHPPYTLPKLALQVATGLNFSVAVYNWFLPDSHSIYNNHKRSPQYTTISPFMSTSEGAEVCEGLIKDEHTYAMCEDLSRSVSRSIMRHTIRIRRKHYDVDSSPFQARIFIQSSENSAAKYALGYFLTKDVTSYQIMPLFWKVLSVLEMDCNLWVCAAVSDGASPNRLFILRAAMLIWWNQVVTCKSYSKMKISLAVQVLSNAVGQALQRHYLSGEANETVQYDESDFFDCINVRSTTDHQKKRNALLAPYQRVDDE</sequence>
<dbReference type="OrthoDB" id="6433957at2759"/>
<accession>A0A6S7HW49</accession>
<evidence type="ECO:0000313" key="2">
    <source>
        <dbReference type="Proteomes" id="UP001152795"/>
    </source>
</evidence>
<evidence type="ECO:0000313" key="1">
    <source>
        <dbReference type="EMBL" id="CAB4007580.1"/>
    </source>
</evidence>